<comment type="caution">
    <text evidence="1">The sequence shown here is derived from an EMBL/GenBank/DDBJ whole genome shotgun (WGS) entry which is preliminary data.</text>
</comment>
<protein>
    <recommendedName>
        <fullName evidence="3">F-box domain-containing protein</fullName>
    </recommendedName>
</protein>
<gene>
    <name evidence="1" type="ORF">B0H17DRAFT_1124283</name>
</gene>
<dbReference type="AlphaFoldDB" id="A0AAD7H1L2"/>
<keyword evidence="2" id="KW-1185">Reference proteome</keyword>
<accession>A0AAD7H1L2</accession>
<evidence type="ECO:0008006" key="3">
    <source>
        <dbReference type="Google" id="ProtNLM"/>
    </source>
</evidence>
<dbReference type="Proteomes" id="UP001221757">
    <property type="component" value="Unassembled WGS sequence"/>
</dbReference>
<proteinExistence type="predicted"/>
<reference evidence="1" key="1">
    <citation type="submission" date="2023-03" db="EMBL/GenBank/DDBJ databases">
        <title>Massive genome expansion in bonnet fungi (Mycena s.s.) driven by repeated elements and novel gene families across ecological guilds.</title>
        <authorList>
            <consortium name="Lawrence Berkeley National Laboratory"/>
            <person name="Harder C.B."/>
            <person name="Miyauchi S."/>
            <person name="Viragh M."/>
            <person name="Kuo A."/>
            <person name="Thoen E."/>
            <person name="Andreopoulos B."/>
            <person name="Lu D."/>
            <person name="Skrede I."/>
            <person name="Drula E."/>
            <person name="Henrissat B."/>
            <person name="Morin E."/>
            <person name="Kohler A."/>
            <person name="Barry K."/>
            <person name="LaButti K."/>
            <person name="Morin E."/>
            <person name="Salamov A."/>
            <person name="Lipzen A."/>
            <person name="Mereny Z."/>
            <person name="Hegedus B."/>
            <person name="Baldrian P."/>
            <person name="Stursova M."/>
            <person name="Weitz H."/>
            <person name="Taylor A."/>
            <person name="Grigoriev I.V."/>
            <person name="Nagy L.G."/>
            <person name="Martin F."/>
            <person name="Kauserud H."/>
        </authorList>
    </citation>
    <scope>NUCLEOTIDE SEQUENCE</scope>
    <source>
        <strain evidence="1">CBHHK067</strain>
    </source>
</reference>
<name>A0AAD7H1L2_MYCRO</name>
<evidence type="ECO:0000313" key="2">
    <source>
        <dbReference type="Proteomes" id="UP001221757"/>
    </source>
</evidence>
<organism evidence="1 2">
    <name type="scientific">Mycena rosella</name>
    <name type="common">Pink bonnet</name>
    <name type="synonym">Agaricus rosellus</name>
    <dbReference type="NCBI Taxonomy" id="1033263"/>
    <lineage>
        <taxon>Eukaryota</taxon>
        <taxon>Fungi</taxon>
        <taxon>Dikarya</taxon>
        <taxon>Basidiomycota</taxon>
        <taxon>Agaricomycotina</taxon>
        <taxon>Agaricomycetes</taxon>
        <taxon>Agaricomycetidae</taxon>
        <taxon>Agaricales</taxon>
        <taxon>Marasmiineae</taxon>
        <taxon>Mycenaceae</taxon>
        <taxon>Mycena</taxon>
    </lineage>
</organism>
<sequence length="208" mass="23101">MAGATFLDCSPEIHQMIYTLLKTDSDRFALISTCSVLYSAFRIKFLCDVLDEFIWKQTIVGFGVQVHEEIQSRMPVTGNDLDLCTGDEYSFEDEEEVAEREIIEFELTPEIMEGMEVMTGSLLRKYWGHSCPECMGGRSICPGCGASMTAGGNMSPPGVGCAASHRYMMPCPSCFGLQLAEEYGTLTNSDDEQAMAEVWRKLDDMDGM</sequence>
<evidence type="ECO:0000313" key="1">
    <source>
        <dbReference type="EMBL" id="KAJ7709761.1"/>
    </source>
</evidence>
<dbReference type="EMBL" id="JARKIE010000002">
    <property type="protein sequence ID" value="KAJ7709761.1"/>
    <property type="molecule type" value="Genomic_DNA"/>
</dbReference>